<dbReference type="GO" id="GO:0004776">
    <property type="term" value="F:succinate-CoA ligase (GDP-forming) activity"/>
    <property type="evidence" value="ECO:0007669"/>
    <property type="project" value="RHEA"/>
</dbReference>
<evidence type="ECO:0000256" key="5">
    <source>
        <dbReference type="HAMAP-Rule" id="MF_00558"/>
    </source>
</evidence>
<dbReference type="PANTHER" id="PTHR11815">
    <property type="entry name" value="SUCCINYL-COA SYNTHETASE BETA CHAIN"/>
    <property type="match status" value="1"/>
</dbReference>
<dbReference type="HAMAP" id="MF_00558">
    <property type="entry name" value="Succ_CoA_beta"/>
    <property type="match status" value="1"/>
</dbReference>
<dbReference type="InterPro" id="IPR005809">
    <property type="entry name" value="Succ_CoA_ligase-like_bsu"/>
</dbReference>
<dbReference type="FunFam" id="3.30.470.20:FF:000002">
    <property type="entry name" value="Succinate--CoA ligase [ADP-forming] subunit beta"/>
    <property type="match status" value="1"/>
</dbReference>
<evidence type="ECO:0000256" key="3">
    <source>
        <dbReference type="ARBA" id="ARBA00022741"/>
    </source>
</evidence>
<proteinExistence type="inferred from homology"/>
<dbReference type="Pfam" id="PF08442">
    <property type="entry name" value="ATP-grasp_2"/>
    <property type="match status" value="1"/>
</dbReference>
<accession>A0A076LD41</accession>
<feature type="binding site" evidence="5">
    <location>
        <position position="92"/>
    </location>
    <ligand>
        <name>ATP</name>
        <dbReference type="ChEBI" id="CHEBI:30616"/>
    </ligand>
</feature>
<feature type="binding site" evidence="5">
    <location>
        <position position="203"/>
    </location>
    <ligand>
        <name>Mg(2+)</name>
        <dbReference type="ChEBI" id="CHEBI:18420"/>
    </ligand>
</feature>
<organism evidence="8 9">
    <name type="scientific">Methanocaldococcus bathoardescens</name>
    <dbReference type="NCBI Taxonomy" id="1301915"/>
    <lineage>
        <taxon>Archaea</taxon>
        <taxon>Methanobacteriati</taxon>
        <taxon>Methanobacteriota</taxon>
        <taxon>Methanomada group</taxon>
        <taxon>Methanococci</taxon>
        <taxon>Methanococcales</taxon>
        <taxon>Methanocaldococcaceae</taxon>
        <taxon>Methanocaldococcus</taxon>
    </lineage>
</organism>
<comment type="function">
    <text evidence="5">Succinyl-CoA synthetase functions in the citric acid cycle (TCA), coupling the hydrolysis of succinyl-CoA to the synthesis of either ATP or GTP and thus represents the only step of substrate-level phosphorylation in the TCA. The beta subunit provides nucleotide specificity of the enzyme and binds the substrate succinate, while the binding sites for coenzyme A and phosphate are found in the alpha subunit.</text>
</comment>
<evidence type="ECO:0000313" key="8">
    <source>
        <dbReference type="EMBL" id="AIJ06435.1"/>
    </source>
</evidence>
<dbReference type="KEGG" id="mjh:JH146_1593"/>
<dbReference type="InterPro" id="IPR016102">
    <property type="entry name" value="Succinyl-CoA_synth-like"/>
</dbReference>
<dbReference type="SUPFAM" id="SSF56059">
    <property type="entry name" value="Glutathione synthetase ATP-binding domain-like"/>
    <property type="match status" value="1"/>
</dbReference>
<dbReference type="GO" id="GO:0042709">
    <property type="term" value="C:succinate-CoA ligase complex"/>
    <property type="evidence" value="ECO:0007669"/>
    <property type="project" value="TreeGrafter"/>
</dbReference>
<reference evidence="8 9" key="1">
    <citation type="journal article" date="2015" name="Int. J. Syst. Evol. Microbiol.">
        <title>M ethanocaldococcus bathoardescens sp. nov., a hyperthermophilic methanogen isolated from a volcanically active deep-sea hydrothermal vent.</title>
        <authorList>
            <person name="Stewart L.C."/>
            <person name="Jung J.H."/>
            <person name="Kim Y.T."/>
            <person name="Kwon S.W."/>
            <person name="Park C.S."/>
            <person name="Holden J.F."/>
        </authorList>
    </citation>
    <scope>NUCLEOTIDE SEQUENCE [LARGE SCALE GENOMIC DNA]</scope>
    <source>
        <strain evidence="8 9">JH146</strain>
    </source>
</reference>
<dbReference type="PIRSF" id="PIRSF001554">
    <property type="entry name" value="SucCS_beta"/>
    <property type="match status" value="1"/>
</dbReference>
<dbReference type="NCBIfam" id="NF001913">
    <property type="entry name" value="PRK00696.1"/>
    <property type="match status" value="1"/>
</dbReference>
<dbReference type="InterPro" id="IPR013650">
    <property type="entry name" value="ATP-grasp_succ-CoA_synth-type"/>
</dbReference>
<evidence type="ECO:0000256" key="2">
    <source>
        <dbReference type="ARBA" id="ARBA00022723"/>
    </source>
</evidence>
<dbReference type="GO" id="GO:0006104">
    <property type="term" value="P:succinyl-CoA metabolic process"/>
    <property type="evidence" value="ECO:0007669"/>
    <property type="project" value="TreeGrafter"/>
</dbReference>
<dbReference type="Gene3D" id="3.30.470.20">
    <property type="entry name" value="ATP-grasp fold, B domain"/>
    <property type="match status" value="1"/>
</dbReference>
<dbReference type="InterPro" id="IPR011761">
    <property type="entry name" value="ATP-grasp"/>
</dbReference>
<feature type="binding site" evidence="5">
    <location>
        <begin position="50"/>
        <end position="52"/>
    </location>
    <ligand>
        <name>ATP</name>
        <dbReference type="ChEBI" id="CHEBI:30616"/>
    </ligand>
</feature>
<comment type="cofactor">
    <cofactor evidence="5">
        <name>Mg(2+)</name>
        <dbReference type="ChEBI" id="CHEBI:18420"/>
    </cofactor>
    <text evidence="5">Binds 1 Mg(2+) ion per subunit.</text>
</comment>
<keyword evidence="5 6" id="KW-0067">ATP-binding</keyword>
<feature type="binding site" evidence="5">
    <location>
        <begin position="303"/>
        <end position="305"/>
    </location>
    <ligand>
        <name>substrate</name>
        <note>ligand shared with subunit alpha</note>
    </ligand>
</feature>
<evidence type="ECO:0000313" key="9">
    <source>
        <dbReference type="Proteomes" id="UP000028781"/>
    </source>
</evidence>
<dbReference type="GO" id="GO:0004775">
    <property type="term" value="F:succinate-CoA ligase (ADP-forming) activity"/>
    <property type="evidence" value="ECO:0007669"/>
    <property type="project" value="UniProtKB-UniRule"/>
</dbReference>
<dbReference type="GeneID" id="24892229"/>
<sequence length="365" mass="41087">MKLHEYEAKNIFKKYGIPVPESFLVYKEDDLNRIEIEKDVVLKAQVLVGGRGKAGGILFASNKEEFIKKAEELFNKEIKGEKVEKILVEEKLPIEKEYYVSIIIDRDAKKPLIIFSTEGGVDIEEVASKEPEKIIKYHIDVKKPFLPYIARWIVKEAKVPSNEIGKVADIIYKLYKIFKELDATMVEINPLVITKDGNAYAADAVIHLDDDAAFRHNYEIFEEYKNKEKLPFAYVELDGDVAIIGNGAGLTLASMDVINNLGRKPACFLDIGGGADTETVKLALRKVLENKNVKGIFINILGGITRCDEVAKGIVEVLKEHPNIKFAVRMMGTNEEIGRKILEEHGIPYETSMEEAGRKLIESLS</sequence>
<dbReference type="AlphaFoldDB" id="A0A076LD41"/>
<keyword evidence="1 5" id="KW-0436">Ligase</keyword>
<keyword evidence="5" id="KW-0816">Tricarboxylic acid cycle</keyword>
<comment type="catalytic activity">
    <reaction evidence="5">
        <text>succinate + ATP + CoA = succinyl-CoA + ADP + phosphate</text>
        <dbReference type="Rhea" id="RHEA:17661"/>
        <dbReference type="ChEBI" id="CHEBI:30031"/>
        <dbReference type="ChEBI" id="CHEBI:30616"/>
        <dbReference type="ChEBI" id="CHEBI:43474"/>
        <dbReference type="ChEBI" id="CHEBI:57287"/>
        <dbReference type="ChEBI" id="CHEBI:57292"/>
        <dbReference type="ChEBI" id="CHEBI:456216"/>
        <dbReference type="EC" id="6.2.1.5"/>
    </reaction>
</comment>
<feature type="binding site" evidence="5">
    <location>
        <position position="43"/>
    </location>
    <ligand>
        <name>ATP</name>
        <dbReference type="ChEBI" id="CHEBI:30616"/>
    </ligand>
</feature>
<keyword evidence="4 5" id="KW-0460">Magnesium</keyword>
<dbReference type="InterPro" id="IPR017866">
    <property type="entry name" value="Succ-CoA_synthase_bsu_CS"/>
</dbReference>
<dbReference type="SUPFAM" id="SSF52210">
    <property type="entry name" value="Succinyl-CoA synthetase domains"/>
    <property type="match status" value="1"/>
</dbReference>
<keyword evidence="3 5" id="KW-0547">Nucleotide-binding</keyword>
<dbReference type="InterPro" id="IPR005811">
    <property type="entry name" value="SUCC_ACL_C"/>
</dbReference>
<protein>
    <recommendedName>
        <fullName evidence="5">Succinate--CoA ligase [ADP-forming] subunit beta</fullName>
        <ecNumber evidence="5">6.2.1.5</ecNumber>
    </recommendedName>
    <alternativeName>
        <fullName evidence="5">Succinyl-CoA synthetase subunit beta</fullName>
        <shortName evidence="5">SCS-beta</shortName>
    </alternativeName>
</protein>
<dbReference type="UniPathway" id="UPA00223">
    <property type="reaction ID" value="UER00999"/>
</dbReference>
<dbReference type="HOGENOM" id="CLU_037430_0_2_2"/>
<evidence type="ECO:0000256" key="1">
    <source>
        <dbReference type="ARBA" id="ARBA00022598"/>
    </source>
</evidence>
<dbReference type="GO" id="GO:0005524">
    <property type="term" value="F:ATP binding"/>
    <property type="evidence" value="ECO:0007669"/>
    <property type="project" value="UniProtKB-UniRule"/>
</dbReference>
<dbReference type="GO" id="GO:0006099">
    <property type="term" value="P:tricarboxylic acid cycle"/>
    <property type="evidence" value="ECO:0007669"/>
    <property type="project" value="UniProtKB-UniRule"/>
</dbReference>
<evidence type="ECO:0000259" key="7">
    <source>
        <dbReference type="PROSITE" id="PS50975"/>
    </source>
</evidence>
<comment type="pathway">
    <text evidence="5">Carbohydrate metabolism; tricarboxylic acid cycle; succinate from succinyl-CoA (ligase route): step 1/1.</text>
</comment>
<dbReference type="Gene3D" id="3.30.1490.20">
    <property type="entry name" value="ATP-grasp fold, A domain"/>
    <property type="match status" value="1"/>
</dbReference>
<feature type="binding site" evidence="5">
    <location>
        <position position="189"/>
    </location>
    <ligand>
        <name>Mg(2+)</name>
        <dbReference type="ChEBI" id="CHEBI:18420"/>
    </ligand>
</feature>
<dbReference type="STRING" id="1301915.JH146_1593"/>
<feature type="binding site" evidence="5">
    <location>
        <position position="97"/>
    </location>
    <ligand>
        <name>ATP</name>
        <dbReference type="ChEBI" id="CHEBI:30616"/>
    </ligand>
</feature>
<evidence type="ECO:0000256" key="6">
    <source>
        <dbReference type="PROSITE-ProRule" id="PRU00409"/>
    </source>
</evidence>
<dbReference type="OrthoDB" id="146449at2157"/>
<feature type="binding site" evidence="5">
    <location>
        <position position="246"/>
    </location>
    <ligand>
        <name>substrate</name>
        <note>ligand shared with subunit alpha</note>
    </ligand>
</feature>
<comment type="similarity">
    <text evidence="5">Belongs to the succinate/malate CoA ligase beta subunit family.</text>
</comment>
<dbReference type="GO" id="GO:0000287">
    <property type="term" value="F:magnesium ion binding"/>
    <property type="evidence" value="ECO:0007669"/>
    <property type="project" value="UniProtKB-UniRule"/>
</dbReference>
<name>A0A076LD41_9EURY</name>
<dbReference type="Pfam" id="PF00549">
    <property type="entry name" value="Ligase_CoA"/>
    <property type="match status" value="1"/>
</dbReference>
<comment type="catalytic activity">
    <reaction evidence="5">
        <text>GTP + succinate + CoA = succinyl-CoA + GDP + phosphate</text>
        <dbReference type="Rhea" id="RHEA:22120"/>
        <dbReference type="ChEBI" id="CHEBI:30031"/>
        <dbReference type="ChEBI" id="CHEBI:37565"/>
        <dbReference type="ChEBI" id="CHEBI:43474"/>
        <dbReference type="ChEBI" id="CHEBI:57287"/>
        <dbReference type="ChEBI" id="CHEBI:57292"/>
        <dbReference type="ChEBI" id="CHEBI:58189"/>
    </reaction>
</comment>
<dbReference type="Proteomes" id="UP000028781">
    <property type="component" value="Chromosome"/>
</dbReference>
<dbReference type="NCBIfam" id="TIGR01016">
    <property type="entry name" value="sucCoAbeta"/>
    <property type="match status" value="1"/>
</dbReference>
<evidence type="ECO:0000256" key="4">
    <source>
        <dbReference type="ARBA" id="ARBA00022842"/>
    </source>
</evidence>
<dbReference type="EC" id="6.2.1.5" evidence="5"/>
<dbReference type="EMBL" id="CP009149">
    <property type="protein sequence ID" value="AIJ06435.1"/>
    <property type="molecule type" value="Genomic_DNA"/>
</dbReference>
<feature type="binding site" evidence="5">
    <location>
        <position position="89"/>
    </location>
    <ligand>
        <name>ATP</name>
        <dbReference type="ChEBI" id="CHEBI:30616"/>
    </ligand>
</feature>
<gene>
    <name evidence="5" type="primary">sucC</name>
    <name evidence="8" type="ORF">JH146_1593</name>
</gene>
<dbReference type="InterPro" id="IPR013815">
    <property type="entry name" value="ATP_grasp_subdomain_1"/>
</dbReference>
<dbReference type="RefSeq" id="WP_048202507.1">
    <property type="nucleotide sequence ID" value="NZ_CP009149.1"/>
</dbReference>
<keyword evidence="9" id="KW-1185">Reference proteome</keyword>
<dbReference type="Gene3D" id="3.40.50.261">
    <property type="entry name" value="Succinyl-CoA synthetase domains"/>
    <property type="match status" value="1"/>
</dbReference>
<comment type="subunit">
    <text evidence="5">Heterotetramer of two alpha and two beta subunits.</text>
</comment>
<dbReference type="PROSITE" id="PS50975">
    <property type="entry name" value="ATP_GRASP"/>
    <property type="match status" value="1"/>
</dbReference>
<keyword evidence="2 5" id="KW-0479">Metal-binding</keyword>
<feature type="domain" description="ATP-grasp" evidence="7">
    <location>
        <begin position="9"/>
        <end position="243"/>
    </location>
</feature>
<dbReference type="PROSITE" id="PS01217">
    <property type="entry name" value="SUCCINYL_COA_LIG_3"/>
    <property type="match status" value="1"/>
</dbReference>
<dbReference type="PANTHER" id="PTHR11815:SF10">
    <property type="entry name" value="SUCCINATE--COA LIGASE [GDP-FORMING] SUBUNIT BETA, MITOCHONDRIAL"/>
    <property type="match status" value="1"/>
</dbReference>